<keyword evidence="4" id="KW-0325">Glycoprotein</keyword>
<protein>
    <recommendedName>
        <fullName evidence="2">beta-mannosidase</fullName>
        <ecNumber evidence="2">3.2.1.25</ecNumber>
    </recommendedName>
</protein>
<dbReference type="Pfam" id="PF17753">
    <property type="entry name" value="Ig_mannosidase"/>
    <property type="match status" value="1"/>
</dbReference>
<dbReference type="EMBL" id="GG738855">
    <property type="protein sequence ID" value="EFC47267.1"/>
    <property type="molecule type" value="Genomic_DNA"/>
</dbReference>
<dbReference type="OrthoDB" id="2866996at2759"/>
<keyword evidence="9" id="KW-1185">Reference proteome</keyword>
<dbReference type="STRING" id="5762.D2V7K7"/>
<proteinExistence type="predicted"/>
<dbReference type="SUPFAM" id="SSF49303">
    <property type="entry name" value="beta-Galactosidase/glucuronidase domain"/>
    <property type="match status" value="2"/>
</dbReference>
<evidence type="ECO:0000259" key="7">
    <source>
        <dbReference type="Pfam" id="PF22666"/>
    </source>
</evidence>
<keyword evidence="5" id="KW-0326">Glycosidase</keyword>
<dbReference type="InterPro" id="IPR036156">
    <property type="entry name" value="Beta-gal/glucu_dom_sf"/>
</dbReference>
<evidence type="ECO:0000256" key="3">
    <source>
        <dbReference type="ARBA" id="ARBA00022801"/>
    </source>
</evidence>
<dbReference type="Pfam" id="PF22666">
    <property type="entry name" value="Glyco_hydro_2_N2"/>
    <property type="match status" value="1"/>
</dbReference>
<dbReference type="SUPFAM" id="SSF51445">
    <property type="entry name" value="(Trans)glycosidases"/>
    <property type="match status" value="1"/>
</dbReference>
<dbReference type="InterPro" id="IPR013783">
    <property type="entry name" value="Ig-like_fold"/>
</dbReference>
<dbReference type="AlphaFoldDB" id="D2V7K7"/>
<dbReference type="PANTHER" id="PTHR43730">
    <property type="entry name" value="BETA-MANNOSIDASE"/>
    <property type="match status" value="1"/>
</dbReference>
<dbReference type="GO" id="GO:0006516">
    <property type="term" value="P:glycoprotein catabolic process"/>
    <property type="evidence" value="ECO:0007669"/>
    <property type="project" value="TreeGrafter"/>
</dbReference>
<name>D2V7K7_NAEGR</name>
<dbReference type="GeneID" id="8849440"/>
<reference evidence="8 9" key="1">
    <citation type="journal article" date="2010" name="Cell">
        <title>The genome of Naegleria gruberi illuminates early eukaryotic versatility.</title>
        <authorList>
            <person name="Fritz-Laylin L.K."/>
            <person name="Prochnik S.E."/>
            <person name="Ginger M.L."/>
            <person name="Dacks J.B."/>
            <person name="Carpenter M.L."/>
            <person name="Field M.C."/>
            <person name="Kuo A."/>
            <person name="Paredez A."/>
            <person name="Chapman J."/>
            <person name="Pham J."/>
            <person name="Shu S."/>
            <person name="Neupane R."/>
            <person name="Cipriano M."/>
            <person name="Mancuso J."/>
            <person name="Tu H."/>
            <person name="Salamov A."/>
            <person name="Lindquist E."/>
            <person name="Shapiro H."/>
            <person name="Lucas S."/>
            <person name="Grigoriev I.V."/>
            <person name="Cande W.Z."/>
            <person name="Fulton C."/>
            <person name="Rokhsar D.S."/>
            <person name="Dawson S.C."/>
        </authorList>
    </citation>
    <scope>NUCLEOTIDE SEQUENCE [LARGE SCALE GENOMIC DNA]</scope>
    <source>
        <strain evidence="8 9">NEG-M</strain>
    </source>
</reference>
<dbReference type="Gene3D" id="2.60.40.10">
    <property type="entry name" value="Immunoglobulins"/>
    <property type="match status" value="2"/>
</dbReference>
<evidence type="ECO:0000256" key="4">
    <source>
        <dbReference type="ARBA" id="ARBA00023180"/>
    </source>
</evidence>
<dbReference type="SUPFAM" id="SSF49785">
    <property type="entry name" value="Galactose-binding domain-like"/>
    <property type="match status" value="1"/>
</dbReference>
<comment type="catalytic activity">
    <reaction evidence="1">
        <text>Hydrolysis of terminal, non-reducing beta-D-mannose residues in beta-D-mannosides.</text>
        <dbReference type="EC" id="3.2.1.25"/>
    </reaction>
</comment>
<dbReference type="InterPro" id="IPR050887">
    <property type="entry name" value="Beta-mannosidase_GH2"/>
</dbReference>
<evidence type="ECO:0000256" key="2">
    <source>
        <dbReference type="ARBA" id="ARBA00012754"/>
    </source>
</evidence>
<evidence type="ECO:0000259" key="6">
    <source>
        <dbReference type="Pfam" id="PF17753"/>
    </source>
</evidence>
<dbReference type="RefSeq" id="XP_002680011.1">
    <property type="nucleotide sequence ID" value="XM_002679965.1"/>
</dbReference>
<evidence type="ECO:0000313" key="8">
    <source>
        <dbReference type="EMBL" id="EFC47267.1"/>
    </source>
</evidence>
<dbReference type="FunFam" id="3.20.20.80:FF:000050">
    <property type="entry name" value="Beta-mannosidase B"/>
    <property type="match status" value="1"/>
</dbReference>
<dbReference type="KEGG" id="ngr:NAEGRDRAFT_64838"/>
<keyword evidence="3" id="KW-0378">Hydrolase</keyword>
<dbReference type="InterPro" id="IPR041625">
    <property type="entry name" value="Beta-mannosidase_Ig"/>
</dbReference>
<accession>D2V7K7</accession>
<evidence type="ECO:0000256" key="1">
    <source>
        <dbReference type="ARBA" id="ARBA00000829"/>
    </source>
</evidence>
<dbReference type="InterPro" id="IPR054593">
    <property type="entry name" value="Beta-mannosidase-like_N2"/>
</dbReference>
<dbReference type="EC" id="3.2.1.25" evidence="2"/>
<dbReference type="PANTHER" id="PTHR43730:SF1">
    <property type="entry name" value="BETA-MANNOSIDASE"/>
    <property type="match status" value="1"/>
</dbReference>
<dbReference type="Gene3D" id="3.20.20.80">
    <property type="entry name" value="Glycosidases"/>
    <property type="match status" value="1"/>
</dbReference>
<sequence length="876" mass="101905">MILYDDHHNHDVDHRIGNPYYRFEELKQLWIGNSDWKMECKIKVNSKNQRAMFLVFEGVDTVADIKIKRNDNGQVVVLEKQVDNMFQYYALDVSKCLSGCDEFSIEVLLKSALQECRERLQRHYEEEQYEIPCPSYTRDFHTRGRNFLRKEGCSFGWDWAPCFATSGLHRPCYLVVSSNEVEYSSFIKDVAVFQRDFKFNRVGSVTCESLNANVKVYLHGNYLNYQDLRKDINSIQWKLHKEGFELTNTVTEWMISKDEELENTFIITFAIESLKDVELWYPNGYGSQALYNFEIIIDGPNAQSKSTNLGFRKVELDTSKDEFGEKFQFKVNEIPIYAKGSNWIPTDCFSSRSMKGKDHLEFLLKSAHDCHMNCMRVWGGGQYESEHFYNLCDKYGILLWHDLMFACSLYPSSPEFLETCRVEAVQQLRRLQHHPCIALYAGNNENEEALLSWPECIESPHKQRLFVDYHKLYYDTLHRVVSKEDNSRPYWPSSPSNGIMKYGNPQDLTRGDAHYWRVWHGGKSFDNYLTVTPRFSSEFGFQSLPSYESLIPFINDPNSLDQSQDANISSPVMEFRQRSYMVGNKCILEHVSREFRFPKSFKELVYISQILQGLSIKTACEHWRRQSKICSGVLYWQLNDAWVGNSWSSLEWNGKWKLLQYYARDFLAPSLLSCVENKENACLDIWFTTDSLQSLKLSKLTIELISFGNGTQLLKKVIDIEKQVAEASSQIIYSLDIKEVEKSRTKGFLKFKLDVTGQESIANYHFLTELKKATLNYSPVRVASLVEDDTNTFLEMELECGSTAPSLFTYIVIENDSQDTTSKTSLEFDLDHLSDNGFHLMPGEVKKITIHKRPSWRGTSSQYAPLIHIMNLRDSY</sequence>
<dbReference type="GO" id="GO:0004567">
    <property type="term" value="F:beta-mannosidase activity"/>
    <property type="evidence" value="ECO:0007669"/>
    <property type="project" value="UniProtKB-EC"/>
</dbReference>
<evidence type="ECO:0000256" key="5">
    <source>
        <dbReference type="ARBA" id="ARBA00023295"/>
    </source>
</evidence>
<dbReference type="VEuPathDB" id="AmoebaDB:NAEGRDRAFT_64838"/>
<feature type="domain" description="Beta-mannosidase-like galactose-binding" evidence="7">
    <location>
        <begin position="15"/>
        <end position="170"/>
    </location>
</feature>
<dbReference type="InterPro" id="IPR008979">
    <property type="entry name" value="Galactose-bd-like_sf"/>
</dbReference>
<dbReference type="eggNOG" id="KOG2230">
    <property type="taxonomic scope" value="Eukaryota"/>
</dbReference>
<dbReference type="InterPro" id="IPR017853">
    <property type="entry name" value="GH"/>
</dbReference>
<dbReference type="Proteomes" id="UP000006671">
    <property type="component" value="Unassembled WGS sequence"/>
</dbReference>
<dbReference type="InParanoid" id="D2V7K7"/>
<organism evidence="9">
    <name type="scientific">Naegleria gruberi</name>
    <name type="common">Amoeba</name>
    <dbReference type="NCBI Taxonomy" id="5762"/>
    <lineage>
        <taxon>Eukaryota</taxon>
        <taxon>Discoba</taxon>
        <taxon>Heterolobosea</taxon>
        <taxon>Tetramitia</taxon>
        <taxon>Eutetramitia</taxon>
        <taxon>Vahlkampfiidae</taxon>
        <taxon>Naegleria</taxon>
    </lineage>
</organism>
<dbReference type="OMA" id="KCVYANT"/>
<evidence type="ECO:0000313" key="9">
    <source>
        <dbReference type="Proteomes" id="UP000006671"/>
    </source>
</evidence>
<gene>
    <name evidence="8" type="ORF">NAEGRDRAFT_64838</name>
</gene>
<dbReference type="Gene3D" id="2.60.120.260">
    <property type="entry name" value="Galactose-binding domain-like"/>
    <property type="match status" value="1"/>
</dbReference>
<feature type="domain" description="Beta-mannosidase Ig-fold" evidence="6">
    <location>
        <begin position="832"/>
        <end position="874"/>
    </location>
</feature>